<organism evidence="1 2">
    <name type="scientific">Vermiconidia calcicola</name>
    <dbReference type="NCBI Taxonomy" id="1690605"/>
    <lineage>
        <taxon>Eukaryota</taxon>
        <taxon>Fungi</taxon>
        <taxon>Dikarya</taxon>
        <taxon>Ascomycota</taxon>
        <taxon>Pezizomycotina</taxon>
        <taxon>Dothideomycetes</taxon>
        <taxon>Dothideomycetidae</taxon>
        <taxon>Mycosphaerellales</taxon>
        <taxon>Extremaceae</taxon>
        <taxon>Vermiconidia</taxon>
    </lineage>
</organism>
<accession>A0ACC3NVZ1</accession>
<sequence length="309" mass="35395">MQTFESAKLPHKSARDAGHLSSPHDFYLLRFAFVRYPALNVRVGAFQNSMAELWQRGSDDEQDIKEEDELRGGDNYLRWLRRMRIKLEADDVWMIVSGKRAKPQGDEAHIQSNYTIDGLDILSALQWWEQEDQYAKASIISSLPGGLNLPDGAELTAGELWLYPSAHIALQAFCTPVDSTGSSRMSIHQSVRVCAQKANGLARLYGGEYRIPSWIFEKRFIDCIQEVHGSILETFPTLEDQSGAEYGDFRRLYLVCSIVRDHEAVMEIYRQQQPRSAQDMMTGASRRRGRRQRNSGIRCWPRYGISTRQ</sequence>
<comment type="caution">
    <text evidence="1">The sequence shown here is derived from an EMBL/GenBank/DDBJ whole genome shotgun (WGS) entry which is preliminary data.</text>
</comment>
<dbReference type="Proteomes" id="UP001281147">
    <property type="component" value="Unassembled WGS sequence"/>
</dbReference>
<reference evidence="1" key="1">
    <citation type="submission" date="2023-07" db="EMBL/GenBank/DDBJ databases">
        <title>Black Yeasts Isolated from many extreme environments.</title>
        <authorList>
            <person name="Coleine C."/>
            <person name="Stajich J.E."/>
            <person name="Selbmann L."/>
        </authorList>
    </citation>
    <scope>NUCLEOTIDE SEQUENCE</scope>
    <source>
        <strain evidence="1">CCFEE 5714</strain>
    </source>
</reference>
<evidence type="ECO:0000313" key="1">
    <source>
        <dbReference type="EMBL" id="KAK3723882.1"/>
    </source>
</evidence>
<gene>
    <name evidence="1" type="ORF">LTR37_001366</name>
</gene>
<keyword evidence="2" id="KW-1185">Reference proteome</keyword>
<proteinExistence type="predicted"/>
<evidence type="ECO:0000313" key="2">
    <source>
        <dbReference type="Proteomes" id="UP001281147"/>
    </source>
</evidence>
<dbReference type="EMBL" id="JAUTXU010000007">
    <property type="protein sequence ID" value="KAK3723882.1"/>
    <property type="molecule type" value="Genomic_DNA"/>
</dbReference>
<protein>
    <submittedName>
        <fullName evidence="1">Uncharacterized protein</fullName>
    </submittedName>
</protein>
<name>A0ACC3NVZ1_9PEZI</name>